<feature type="region of interest" description="Disordered" evidence="1">
    <location>
        <begin position="61"/>
        <end position="129"/>
    </location>
</feature>
<evidence type="ECO:0000256" key="1">
    <source>
        <dbReference type="SAM" id="MobiDB-lite"/>
    </source>
</evidence>
<evidence type="ECO:0000313" key="2">
    <source>
        <dbReference type="EMBL" id="KER31047.1"/>
    </source>
</evidence>
<keyword evidence="3" id="KW-1185">Reference proteome</keyword>
<gene>
    <name evidence="2" type="ORF">T265_02611</name>
</gene>
<protein>
    <submittedName>
        <fullName evidence="2">Uncharacterized protein</fullName>
    </submittedName>
</protein>
<feature type="compositionally biased region" description="Low complexity" evidence="1">
    <location>
        <begin position="69"/>
        <end position="98"/>
    </location>
</feature>
<dbReference type="Proteomes" id="UP000054324">
    <property type="component" value="Unassembled WGS sequence"/>
</dbReference>
<accession>A0A074ZYH9</accession>
<dbReference type="RefSeq" id="XP_009165173.1">
    <property type="nucleotide sequence ID" value="XM_009166909.1"/>
</dbReference>
<organism evidence="2 3">
    <name type="scientific">Opisthorchis viverrini</name>
    <name type="common">Southeast Asian liver fluke</name>
    <dbReference type="NCBI Taxonomy" id="6198"/>
    <lineage>
        <taxon>Eukaryota</taxon>
        <taxon>Metazoa</taxon>
        <taxon>Spiralia</taxon>
        <taxon>Lophotrochozoa</taxon>
        <taxon>Platyhelminthes</taxon>
        <taxon>Trematoda</taxon>
        <taxon>Digenea</taxon>
        <taxon>Opisthorchiida</taxon>
        <taxon>Opisthorchiata</taxon>
        <taxon>Opisthorchiidae</taxon>
        <taxon>Opisthorchis</taxon>
    </lineage>
</organism>
<dbReference type="CTD" id="20316799"/>
<dbReference type="KEGG" id="ovi:T265_02611"/>
<proteinExistence type="predicted"/>
<evidence type="ECO:0000313" key="3">
    <source>
        <dbReference type="Proteomes" id="UP000054324"/>
    </source>
</evidence>
<sequence>MPVSNATSRTRQNFQKVIAAYSLSIYMKPCTSVPDFVLGVNIPSVPLVIVFDVNASLAGSDRELSSAKTPSPGRPGSPTSPYSPGSPTSPRSPSSPIGPLGPGGPVAPGSPAAPRLPGSPLNAIVTTEL</sequence>
<dbReference type="GeneID" id="20316799"/>
<name>A0A074ZYH9_OPIVI</name>
<dbReference type="AlphaFoldDB" id="A0A074ZYH9"/>
<reference evidence="2 3" key="1">
    <citation type="submission" date="2013-11" db="EMBL/GenBank/DDBJ databases">
        <title>Opisthorchis viverrini - life in the bile duct.</title>
        <authorList>
            <person name="Young N.D."/>
            <person name="Nagarajan N."/>
            <person name="Lin S.J."/>
            <person name="Korhonen P.K."/>
            <person name="Jex A.R."/>
            <person name="Hall R.S."/>
            <person name="Safavi-Hemami H."/>
            <person name="Kaewkong W."/>
            <person name="Bertrand D."/>
            <person name="Gao S."/>
            <person name="Seet Q."/>
            <person name="Wongkham S."/>
            <person name="Teh B.T."/>
            <person name="Wongkham C."/>
            <person name="Intapan P.M."/>
            <person name="Maleewong W."/>
            <person name="Yang X."/>
            <person name="Hu M."/>
            <person name="Wang Z."/>
            <person name="Hofmann A."/>
            <person name="Sternberg P.W."/>
            <person name="Tan P."/>
            <person name="Wang J."/>
            <person name="Gasser R.B."/>
        </authorList>
    </citation>
    <scope>NUCLEOTIDE SEQUENCE [LARGE SCALE GENOMIC DNA]</scope>
</reference>
<dbReference type="EMBL" id="KL596651">
    <property type="protein sequence ID" value="KER31047.1"/>
    <property type="molecule type" value="Genomic_DNA"/>
</dbReference>